<dbReference type="PANTHER" id="PTHR45436:SF5">
    <property type="entry name" value="SENSOR HISTIDINE KINASE TRCS"/>
    <property type="match status" value="1"/>
</dbReference>
<dbReference type="CDD" id="cd00082">
    <property type="entry name" value="HisKA"/>
    <property type="match status" value="1"/>
</dbReference>
<evidence type="ECO:0000313" key="15">
    <source>
        <dbReference type="Proteomes" id="UP000031523"/>
    </source>
</evidence>
<dbReference type="Pfam" id="PF02518">
    <property type="entry name" value="HATPase_c"/>
    <property type="match status" value="1"/>
</dbReference>
<dbReference type="SUPFAM" id="SSF47384">
    <property type="entry name" value="Homodimeric domain of signal transducing histidine kinase"/>
    <property type="match status" value="1"/>
</dbReference>
<dbReference type="Gene3D" id="1.10.287.130">
    <property type="match status" value="1"/>
</dbReference>
<evidence type="ECO:0000256" key="12">
    <source>
        <dbReference type="SAM" id="Phobius"/>
    </source>
</evidence>
<feature type="region of interest" description="Disordered" evidence="11">
    <location>
        <begin position="1"/>
        <end position="34"/>
    </location>
</feature>
<keyword evidence="9" id="KW-0902">Two-component regulatory system</keyword>
<dbReference type="PROSITE" id="PS50109">
    <property type="entry name" value="HIS_KIN"/>
    <property type="match status" value="1"/>
</dbReference>
<keyword evidence="15" id="KW-1185">Reference proteome</keyword>
<evidence type="ECO:0000256" key="11">
    <source>
        <dbReference type="SAM" id="MobiDB-lite"/>
    </source>
</evidence>
<evidence type="ECO:0000256" key="4">
    <source>
        <dbReference type="ARBA" id="ARBA00022553"/>
    </source>
</evidence>
<evidence type="ECO:0000313" key="14">
    <source>
        <dbReference type="EMBL" id="AJE85457.1"/>
    </source>
</evidence>
<dbReference type="InterPro" id="IPR050428">
    <property type="entry name" value="TCS_sensor_his_kinase"/>
</dbReference>
<dbReference type="PRINTS" id="PR00344">
    <property type="entry name" value="BCTRLSENSOR"/>
</dbReference>
<dbReference type="AlphaFoldDB" id="A0A0B5F515"/>
<reference evidence="14 15" key="1">
    <citation type="submission" date="2015-01" db="EMBL/GenBank/DDBJ databases">
        <title>Enhanced salinomycin production by adjusting the supply of polyketide extender units in Streptomyce albus DSM 41398.</title>
        <authorList>
            <person name="Lu C."/>
        </authorList>
    </citation>
    <scope>NUCLEOTIDE SEQUENCE [LARGE SCALE GENOMIC DNA]</scope>
    <source>
        <strain evidence="15">ATCC 21838 / DSM 41398 / FERM P-419 / JCM 4703 / NBRC 107858</strain>
    </source>
</reference>
<keyword evidence="10 12" id="KW-0472">Membrane</keyword>
<gene>
    <name evidence="14" type="ORF">SLNWT_5081</name>
</gene>
<evidence type="ECO:0000256" key="10">
    <source>
        <dbReference type="ARBA" id="ARBA00023136"/>
    </source>
</evidence>
<dbReference type="Gene3D" id="3.30.565.10">
    <property type="entry name" value="Histidine kinase-like ATPase, C-terminal domain"/>
    <property type="match status" value="1"/>
</dbReference>
<feature type="transmembrane region" description="Helical" evidence="12">
    <location>
        <begin position="202"/>
        <end position="225"/>
    </location>
</feature>
<keyword evidence="7 14" id="KW-0418">Kinase</keyword>
<dbReference type="InterPro" id="IPR005467">
    <property type="entry name" value="His_kinase_dom"/>
</dbReference>
<dbReference type="Proteomes" id="UP000031523">
    <property type="component" value="Chromosome"/>
</dbReference>
<proteinExistence type="predicted"/>
<organism evidence="14 15">
    <name type="scientific">Streptomyces albus (strain ATCC 21838 / DSM 41398 / FERM P-419 / JCM 4703 / NBRC 107858)</name>
    <dbReference type="NCBI Taxonomy" id="1081613"/>
    <lineage>
        <taxon>Bacteria</taxon>
        <taxon>Bacillati</taxon>
        <taxon>Actinomycetota</taxon>
        <taxon>Actinomycetes</taxon>
        <taxon>Kitasatosporales</taxon>
        <taxon>Streptomycetaceae</taxon>
        <taxon>Streptomyces</taxon>
    </lineage>
</organism>
<evidence type="ECO:0000256" key="2">
    <source>
        <dbReference type="ARBA" id="ARBA00004236"/>
    </source>
</evidence>
<evidence type="ECO:0000256" key="6">
    <source>
        <dbReference type="ARBA" id="ARBA00022692"/>
    </source>
</evidence>
<dbReference type="CDD" id="cd00075">
    <property type="entry name" value="HATPase"/>
    <property type="match status" value="1"/>
</dbReference>
<keyword evidence="4" id="KW-0597">Phosphoprotein</keyword>
<evidence type="ECO:0000256" key="8">
    <source>
        <dbReference type="ARBA" id="ARBA00022989"/>
    </source>
</evidence>
<evidence type="ECO:0000256" key="1">
    <source>
        <dbReference type="ARBA" id="ARBA00000085"/>
    </source>
</evidence>
<sequence length="462" mass="48845">MSHPAVQTDRRGPVRRALGALRPRRGTRQPPTAAGRIRRLRRRIALLFALTSAAGFIALAVFAVHNDGSTWRGQVDQSLNLRTSQAVIQLTYTGDEPDAADLVETMDTDCPPLHLLVLREDGLRALDTLRRPCVSARPADVREAATRAIDRAEVTARDSRARDGRPVRLVAEPYISPSSEEADSAVVAVADTSEQHRDHDRLTWGLTGACAALVLVSALIGRLLAGQAIRPALRALDQQEAFLADAAHDLRTPAASLSSLAETALRGETDPADVLRRSLRLARRMGALVDGLLTRARLMAGVGVVEHRPLRLDQLAETVAELVEPAAGDPAAGAHQVTVDAAPTVVEGDAELLRRAVANLLGNALAHGHAPGEPAEVRLTVTPDGTLTVDDAGPGLPPGLDTALFDRHRSTTGSTGLGLSIASWVAHAHGGTLTAGPSPTGGARFVLRVPARKGRGRKETGE</sequence>
<dbReference type="InterPro" id="IPR003661">
    <property type="entry name" value="HisK_dim/P_dom"/>
</dbReference>
<dbReference type="GO" id="GO:0000155">
    <property type="term" value="F:phosphorelay sensor kinase activity"/>
    <property type="evidence" value="ECO:0007669"/>
    <property type="project" value="InterPro"/>
</dbReference>
<keyword evidence="5" id="KW-0808">Transferase</keyword>
<evidence type="ECO:0000256" key="5">
    <source>
        <dbReference type="ARBA" id="ARBA00022679"/>
    </source>
</evidence>
<evidence type="ECO:0000256" key="3">
    <source>
        <dbReference type="ARBA" id="ARBA00012438"/>
    </source>
</evidence>
<evidence type="ECO:0000256" key="7">
    <source>
        <dbReference type="ARBA" id="ARBA00022777"/>
    </source>
</evidence>
<evidence type="ECO:0000259" key="13">
    <source>
        <dbReference type="PROSITE" id="PS50109"/>
    </source>
</evidence>
<dbReference type="PANTHER" id="PTHR45436">
    <property type="entry name" value="SENSOR HISTIDINE KINASE YKOH"/>
    <property type="match status" value="1"/>
</dbReference>
<feature type="transmembrane region" description="Helical" evidence="12">
    <location>
        <begin position="44"/>
        <end position="64"/>
    </location>
</feature>
<evidence type="ECO:0000256" key="9">
    <source>
        <dbReference type="ARBA" id="ARBA00023012"/>
    </source>
</evidence>
<feature type="domain" description="Histidine kinase" evidence="13">
    <location>
        <begin position="245"/>
        <end position="453"/>
    </location>
</feature>
<accession>A0A0B5F515</accession>
<comment type="subcellular location">
    <subcellularLocation>
        <location evidence="2">Cell membrane</location>
    </subcellularLocation>
</comment>
<dbReference type="SMART" id="SM00387">
    <property type="entry name" value="HATPase_c"/>
    <property type="match status" value="1"/>
</dbReference>
<dbReference type="SUPFAM" id="SSF55874">
    <property type="entry name" value="ATPase domain of HSP90 chaperone/DNA topoisomerase II/histidine kinase"/>
    <property type="match status" value="1"/>
</dbReference>
<name>A0A0B5F515_STRA4</name>
<dbReference type="Pfam" id="PF00512">
    <property type="entry name" value="HisKA"/>
    <property type="match status" value="1"/>
</dbReference>
<dbReference type="EC" id="2.7.13.3" evidence="3"/>
<keyword evidence="6 12" id="KW-0812">Transmembrane</keyword>
<comment type="catalytic activity">
    <reaction evidence="1">
        <text>ATP + protein L-histidine = ADP + protein N-phospho-L-histidine.</text>
        <dbReference type="EC" id="2.7.13.3"/>
    </reaction>
</comment>
<dbReference type="EMBL" id="CP010519">
    <property type="protein sequence ID" value="AJE85457.1"/>
    <property type="molecule type" value="Genomic_DNA"/>
</dbReference>
<dbReference type="InterPro" id="IPR036097">
    <property type="entry name" value="HisK_dim/P_sf"/>
</dbReference>
<dbReference type="GO" id="GO:0005886">
    <property type="term" value="C:plasma membrane"/>
    <property type="evidence" value="ECO:0007669"/>
    <property type="project" value="UniProtKB-SubCell"/>
</dbReference>
<dbReference type="SMART" id="SM00388">
    <property type="entry name" value="HisKA"/>
    <property type="match status" value="1"/>
</dbReference>
<dbReference type="InterPro" id="IPR003594">
    <property type="entry name" value="HATPase_dom"/>
</dbReference>
<dbReference type="InterPro" id="IPR036890">
    <property type="entry name" value="HATPase_C_sf"/>
</dbReference>
<keyword evidence="8 12" id="KW-1133">Transmembrane helix</keyword>
<protein>
    <recommendedName>
        <fullName evidence="3">histidine kinase</fullName>
        <ecNumber evidence="3">2.7.13.3</ecNumber>
    </recommendedName>
</protein>
<dbReference type="InterPro" id="IPR004358">
    <property type="entry name" value="Sig_transdc_His_kin-like_C"/>
</dbReference>
<dbReference type="KEGG" id="sals:SLNWT_5081"/>